<proteinExistence type="inferred from homology"/>
<dbReference type="InterPro" id="IPR000682">
    <property type="entry name" value="PCMT"/>
</dbReference>
<dbReference type="PANTHER" id="PTHR11579">
    <property type="entry name" value="PROTEIN-L-ISOASPARTATE O-METHYLTRANSFERASE"/>
    <property type="match status" value="1"/>
</dbReference>
<keyword evidence="7" id="KW-0808">Transferase</keyword>
<comment type="caution">
    <text evidence="12">The sequence shown here is derived from an EMBL/GenBank/DDBJ whole genome shotgun (WGS) entry which is preliminary data.</text>
</comment>
<dbReference type="Pfam" id="PF01135">
    <property type="entry name" value="PCMT"/>
    <property type="match status" value="1"/>
</dbReference>
<dbReference type="Gene3D" id="3.40.50.150">
    <property type="entry name" value="Vaccinia Virus protein VP39"/>
    <property type="match status" value="1"/>
</dbReference>
<dbReference type="RefSeq" id="WP_344973568.1">
    <property type="nucleotide sequence ID" value="NZ_BAABDD010000019.1"/>
</dbReference>
<dbReference type="EMBL" id="BAABDD010000019">
    <property type="protein sequence ID" value="GAA3754531.1"/>
    <property type="molecule type" value="Genomic_DNA"/>
</dbReference>
<accession>A0ABP7G429</accession>
<dbReference type="EC" id="2.1.1.77" evidence="3"/>
<name>A0ABP7G429_9ACTN</name>
<evidence type="ECO:0000256" key="6">
    <source>
        <dbReference type="ARBA" id="ARBA00022603"/>
    </source>
</evidence>
<dbReference type="CDD" id="cd02440">
    <property type="entry name" value="AdoMet_MTases"/>
    <property type="match status" value="1"/>
</dbReference>
<comment type="similarity">
    <text evidence="2">Belongs to the methyltransferase superfamily. L-isoaspartyl/D-aspartyl protein methyltransferase family.</text>
</comment>
<organism evidence="12 13">
    <name type="scientific">Salinactinospora qingdaonensis</name>
    <dbReference type="NCBI Taxonomy" id="702744"/>
    <lineage>
        <taxon>Bacteria</taxon>
        <taxon>Bacillati</taxon>
        <taxon>Actinomycetota</taxon>
        <taxon>Actinomycetes</taxon>
        <taxon>Streptosporangiales</taxon>
        <taxon>Nocardiopsidaceae</taxon>
        <taxon>Salinactinospora</taxon>
    </lineage>
</organism>
<dbReference type="GO" id="GO:0008168">
    <property type="term" value="F:methyltransferase activity"/>
    <property type="evidence" value="ECO:0007669"/>
    <property type="project" value="UniProtKB-KW"/>
</dbReference>
<dbReference type="GO" id="GO:0032259">
    <property type="term" value="P:methylation"/>
    <property type="evidence" value="ECO:0007669"/>
    <property type="project" value="UniProtKB-KW"/>
</dbReference>
<reference evidence="13" key="1">
    <citation type="journal article" date="2019" name="Int. J. Syst. Evol. Microbiol.">
        <title>The Global Catalogue of Microorganisms (GCM) 10K type strain sequencing project: providing services to taxonomists for standard genome sequencing and annotation.</title>
        <authorList>
            <consortium name="The Broad Institute Genomics Platform"/>
            <consortium name="The Broad Institute Genome Sequencing Center for Infectious Disease"/>
            <person name="Wu L."/>
            <person name="Ma J."/>
        </authorList>
    </citation>
    <scope>NUCLEOTIDE SEQUENCE [LARGE SCALE GENOMIC DNA]</scope>
    <source>
        <strain evidence="13">JCM 17137</strain>
    </source>
</reference>
<evidence type="ECO:0000256" key="2">
    <source>
        <dbReference type="ARBA" id="ARBA00005369"/>
    </source>
</evidence>
<evidence type="ECO:0000256" key="4">
    <source>
        <dbReference type="ARBA" id="ARBA00013346"/>
    </source>
</evidence>
<evidence type="ECO:0000256" key="3">
    <source>
        <dbReference type="ARBA" id="ARBA00011890"/>
    </source>
</evidence>
<evidence type="ECO:0000256" key="1">
    <source>
        <dbReference type="ARBA" id="ARBA00004496"/>
    </source>
</evidence>
<dbReference type="InterPro" id="IPR029063">
    <property type="entry name" value="SAM-dependent_MTases_sf"/>
</dbReference>
<evidence type="ECO:0000256" key="11">
    <source>
        <dbReference type="ARBA" id="ARBA00031350"/>
    </source>
</evidence>
<protein>
    <recommendedName>
        <fullName evidence="4">Protein-L-isoaspartate O-methyltransferase</fullName>
        <ecNumber evidence="3">2.1.1.77</ecNumber>
    </recommendedName>
    <alternativeName>
        <fullName evidence="11">L-isoaspartyl protein carboxyl methyltransferase</fullName>
    </alternativeName>
    <alternativeName>
        <fullName evidence="9">Protein L-isoaspartyl methyltransferase</fullName>
    </alternativeName>
    <alternativeName>
        <fullName evidence="10">Protein-beta-aspartate methyltransferase</fullName>
    </alternativeName>
</protein>
<keyword evidence="8" id="KW-0949">S-adenosyl-L-methionine</keyword>
<evidence type="ECO:0000256" key="7">
    <source>
        <dbReference type="ARBA" id="ARBA00022679"/>
    </source>
</evidence>
<dbReference type="PANTHER" id="PTHR11579:SF0">
    <property type="entry name" value="PROTEIN-L-ISOASPARTATE(D-ASPARTATE) O-METHYLTRANSFERASE"/>
    <property type="match status" value="1"/>
</dbReference>
<comment type="subcellular location">
    <subcellularLocation>
        <location evidence="1">Cytoplasm</location>
    </subcellularLocation>
</comment>
<evidence type="ECO:0000256" key="8">
    <source>
        <dbReference type="ARBA" id="ARBA00022691"/>
    </source>
</evidence>
<evidence type="ECO:0000313" key="12">
    <source>
        <dbReference type="EMBL" id="GAA3754531.1"/>
    </source>
</evidence>
<keyword evidence="5" id="KW-0963">Cytoplasm</keyword>
<dbReference type="SUPFAM" id="SSF53335">
    <property type="entry name" value="S-adenosyl-L-methionine-dependent methyltransferases"/>
    <property type="match status" value="1"/>
</dbReference>
<keyword evidence="13" id="KW-1185">Reference proteome</keyword>
<evidence type="ECO:0000256" key="5">
    <source>
        <dbReference type="ARBA" id="ARBA00022490"/>
    </source>
</evidence>
<evidence type="ECO:0000256" key="10">
    <source>
        <dbReference type="ARBA" id="ARBA00031323"/>
    </source>
</evidence>
<sequence>MSEHARLKEAHTHLATSLNLGEPLAAAFAAVARHRFLPPVIRGEGEDTWVDRGHEADAWAQLAYTDAALVTQVDDGAENGPGRPTSSSSAPSVMAAMLEAAGVSRGERVLEIGTGTGYNAAVLSELVGGEGRVTTVEVDDELTESAREDLKASGYAVEVLSGDGAKGHPGGAPFDVVLATCAVTRIPLAWLEQAANGGRIVVPWQPGPGLPAGVLAALRVSGGTANGRFTEPASFMLLRGHRWSGGPPHDLGDDAEVVSTLASDPRELLTGEESCPQLSLMVPAWRWGLRHPSDAEDGEPYVWLSATDVPSWARLHGDGTVEQSGPRRLWDELVAAHRQWEGHGCPAVTDYGLTLTPDGAHRVWLGEPGGPSWQHSRF</sequence>
<keyword evidence="6 12" id="KW-0489">Methyltransferase</keyword>
<gene>
    <name evidence="12" type="ORF">GCM10022402_36500</name>
</gene>
<evidence type="ECO:0000256" key="9">
    <source>
        <dbReference type="ARBA" id="ARBA00030757"/>
    </source>
</evidence>
<evidence type="ECO:0000313" key="13">
    <source>
        <dbReference type="Proteomes" id="UP001500908"/>
    </source>
</evidence>
<dbReference type="Proteomes" id="UP001500908">
    <property type="component" value="Unassembled WGS sequence"/>
</dbReference>